<feature type="region of interest" description="Disordered" evidence="1">
    <location>
        <begin position="690"/>
        <end position="716"/>
    </location>
</feature>
<protein>
    <submittedName>
        <fullName evidence="2">Uncharacterized protein</fullName>
    </submittedName>
</protein>
<feature type="region of interest" description="Disordered" evidence="1">
    <location>
        <begin position="861"/>
        <end position="986"/>
    </location>
</feature>
<feature type="compositionally biased region" description="Basic and acidic residues" evidence="1">
    <location>
        <begin position="229"/>
        <end position="241"/>
    </location>
</feature>
<dbReference type="Proteomes" id="UP000284375">
    <property type="component" value="Unassembled WGS sequence"/>
</dbReference>
<feature type="region of interest" description="Disordered" evidence="1">
    <location>
        <begin position="129"/>
        <end position="199"/>
    </location>
</feature>
<organism evidence="2 3">
    <name type="scientific">Cytospora chrysosperma</name>
    <name type="common">Cytospora canker fungus</name>
    <name type="synonym">Sphaeria chrysosperma</name>
    <dbReference type="NCBI Taxonomy" id="252740"/>
    <lineage>
        <taxon>Eukaryota</taxon>
        <taxon>Fungi</taxon>
        <taxon>Dikarya</taxon>
        <taxon>Ascomycota</taxon>
        <taxon>Pezizomycotina</taxon>
        <taxon>Sordariomycetes</taxon>
        <taxon>Sordariomycetidae</taxon>
        <taxon>Diaporthales</taxon>
        <taxon>Cytosporaceae</taxon>
        <taxon>Cytospora</taxon>
    </lineage>
</organism>
<dbReference type="EMBL" id="LJZO01000027">
    <property type="protein sequence ID" value="ROV94655.1"/>
    <property type="molecule type" value="Genomic_DNA"/>
</dbReference>
<feature type="compositionally biased region" description="Polar residues" evidence="1">
    <location>
        <begin position="504"/>
        <end position="514"/>
    </location>
</feature>
<feature type="compositionally biased region" description="Polar residues" evidence="1">
    <location>
        <begin position="535"/>
        <end position="544"/>
    </location>
</feature>
<dbReference type="OrthoDB" id="5238220at2759"/>
<feature type="compositionally biased region" description="Acidic residues" evidence="1">
    <location>
        <begin position="891"/>
        <end position="901"/>
    </location>
</feature>
<accession>A0A423VU95</accession>
<feature type="region of interest" description="Disordered" evidence="1">
    <location>
        <begin position="229"/>
        <end position="253"/>
    </location>
</feature>
<feature type="compositionally biased region" description="Low complexity" evidence="1">
    <location>
        <begin position="23"/>
        <end position="32"/>
    </location>
</feature>
<keyword evidence="3" id="KW-1185">Reference proteome</keyword>
<feature type="compositionally biased region" description="Polar residues" evidence="1">
    <location>
        <begin position="129"/>
        <end position="139"/>
    </location>
</feature>
<reference evidence="2 3" key="1">
    <citation type="submission" date="2015-09" db="EMBL/GenBank/DDBJ databases">
        <title>Host preference determinants of Valsa canker pathogens revealed by comparative genomics.</title>
        <authorList>
            <person name="Yin Z."/>
            <person name="Huang L."/>
        </authorList>
    </citation>
    <scope>NUCLEOTIDE SEQUENCE [LARGE SCALE GENOMIC DNA]</scope>
    <source>
        <strain evidence="2 3">YSFL</strain>
    </source>
</reference>
<feature type="region of interest" description="Disordered" evidence="1">
    <location>
        <begin position="487"/>
        <end position="551"/>
    </location>
</feature>
<comment type="caution">
    <text evidence="2">The sequence shown here is derived from an EMBL/GenBank/DDBJ whole genome shotgun (WGS) entry which is preliminary data.</text>
</comment>
<gene>
    <name evidence="2" type="ORF">VSDG_06157</name>
</gene>
<name>A0A423VU95_CYTCH</name>
<sequence>MIDLLSDNEGIPQPSHVVDLTNDSSSDASSGSNMLIDAQIPSLTSGHGQKQGYVISPNTQLDSSSDDERTLGSTLTQCRKRKYGSGSTVVPKFEPDNISLSVTKKALQSFPEIRSLKPSTNFWTINQTESTQPALSSKQPQKDSNDKDNQRIKDRNKPSDPRILNIDRSEVLGRKDKRAHSNKAPTQHNSDSNRHKPEKIVTEEAYFRQGYLLSTVEVAEKPIINVSTEEQHACKRPRPDEPEGPNTIEVPRPNVNNHIISEILEAKETVEGHSYGHITQVEAAARENASTEGAVAGNAPAVEVLETASVTRHTTPSNITSRAKPKSFAFDDKVSTTSFTAHRSRPGDPFPASQPSGIQGTSRPSSSTTGRRGRLYEITQTSSSYSNQRPTSRSLSPPRHSQPRRVPVAPKGSNRAGTKQLHKSSLVDDAKRISSQSKKAPRQQQYRNKDTRELAEEASAQQWLDELFDSDAASQAPSLIQNVQRALDNQNGPQPGRRKLTDVGDSQAQQSSGGHTREHQPASQPVFHPNPRPQPSTIKLSTNPARPEPNRSYATRKETFEDAAASFNLLQSQHEKKRTTIMLDSVPADLGMPSRASRKQAVRRANIFGRKPRNAAKSAEAKRMRYRERAIEDRRRKLEEEHASEPDEVYRERLINEKLNEYCQKFAENDRKRKDQARNYLTVEFLEDGAGTEDVDDNNSHHHPGGRGAPATRPRGAIPASQAMESTETTVVYAVYLSEPFEEGDDYEKHMQRVAEAFLKKEEANAFAQELLTGAAPSSRQPPQDATGVWYKTDARGLLFGRKWLSDGKVICCMVEKEKQIFGMLDMRNKWVREEVQDLYRPRFDVFITNVIPKVFLDKEEEDKNKRKEQKAEVAAAEAETETAKPIEEGGVQEEESETEEGPCIWKPDDGKGEDSRNGDSNNLFSPTPTPAPDAAQEADHEADHEANREASSQSGRLDSDDGDADNDDASVNSDRTLQPSQPGGAIGKLSWSDVEYCSIHAGSYTDVRLANEEAFRVARLFWKPRNARMSAWLHYEYVVIPSIEEGKLMDLDLGRADIVFQVPEIDGLVEHRPWMFVHSRIYVVEAKLEGPRDIACDFVVADSEDE</sequence>
<feature type="compositionally biased region" description="Basic and acidic residues" evidence="1">
    <location>
        <begin position="140"/>
        <end position="174"/>
    </location>
</feature>
<feature type="compositionally biased region" description="Polar residues" evidence="1">
    <location>
        <begin position="378"/>
        <end position="395"/>
    </location>
</feature>
<evidence type="ECO:0000313" key="2">
    <source>
        <dbReference type="EMBL" id="ROV94655.1"/>
    </source>
</evidence>
<evidence type="ECO:0000256" key="1">
    <source>
        <dbReference type="SAM" id="MobiDB-lite"/>
    </source>
</evidence>
<feature type="compositionally biased region" description="Basic and acidic residues" evidence="1">
    <location>
        <begin position="861"/>
        <end position="872"/>
    </location>
</feature>
<feature type="compositionally biased region" description="Basic and acidic residues" evidence="1">
    <location>
        <begin position="907"/>
        <end position="918"/>
    </location>
</feature>
<feature type="region of interest" description="Disordered" evidence="1">
    <location>
        <begin position="1"/>
        <end position="73"/>
    </location>
</feature>
<feature type="compositionally biased region" description="Low complexity" evidence="1">
    <location>
        <begin position="360"/>
        <end position="370"/>
    </location>
</feature>
<proteinExistence type="predicted"/>
<evidence type="ECO:0000313" key="3">
    <source>
        <dbReference type="Proteomes" id="UP000284375"/>
    </source>
</evidence>
<dbReference type="AlphaFoldDB" id="A0A423VU95"/>
<feature type="compositionally biased region" description="Polar residues" evidence="1">
    <location>
        <begin position="433"/>
        <end position="446"/>
    </location>
</feature>
<feature type="compositionally biased region" description="Basic and acidic residues" evidence="1">
    <location>
        <begin position="938"/>
        <end position="949"/>
    </location>
</feature>
<feature type="region of interest" description="Disordered" evidence="1">
    <location>
        <begin position="337"/>
        <end position="454"/>
    </location>
</feature>